<evidence type="ECO:0000256" key="1">
    <source>
        <dbReference type="SAM" id="MobiDB-lite"/>
    </source>
</evidence>
<dbReference type="EMBL" id="BLKY01000001">
    <property type="protein sequence ID" value="GFG84075.1"/>
    <property type="molecule type" value="Genomic_DNA"/>
</dbReference>
<protein>
    <submittedName>
        <fullName evidence="2">Uncharacterized protein</fullName>
    </submittedName>
</protein>
<name>A0A7I9Y5X3_MYCAL</name>
<feature type="region of interest" description="Disordered" evidence="1">
    <location>
        <begin position="45"/>
        <end position="76"/>
    </location>
</feature>
<reference evidence="2 3" key="1">
    <citation type="journal article" date="2019" name="Emerg. Microbes Infect.">
        <title>Comprehensive subspecies identification of 175 nontuberculous mycobacteria species based on 7547 genomic profiles.</title>
        <authorList>
            <person name="Matsumoto Y."/>
            <person name="Kinjo T."/>
            <person name="Motooka D."/>
            <person name="Nabeya D."/>
            <person name="Jung N."/>
            <person name="Uechi K."/>
            <person name="Horii T."/>
            <person name="Iida T."/>
            <person name="Fujita J."/>
            <person name="Nakamura S."/>
        </authorList>
    </citation>
    <scope>NUCLEOTIDE SEQUENCE [LARGE SCALE GENOMIC DNA]</scope>
    <source>
        <strain evidence="2 3">JCM 30723</strain>
    </source>
</reference>
<sequence>MRLPGVGRRDDGRRHGRAELGEGTPSNARDVITGGVLAEWTGVREVPHSARDRPNNARGRLSGRGRAASFGPSHPR</sequence>
<proteinExistence type="predicted"/>
<dbReference type="AlphaFoldDB" id="A0A7I9Y5X3"/>
<organism evidence="2 3">
    <name type="scientific">Mycolicibacter algericus</name>
    <name type="common">Mycobacterium algericum</name>
    <dbReference type="NCBI Taxonomy" id="1288388"/>
    <lineage>
        <taxon>Bacteria</taxon>
        <taxon>Bacillati</taxon>
        <taxon>Actinomycetota</taxon>
        <taxon>Actinomycetes</taxon>
        <taxon>Mycobacteriales</taxon>
        <taxon>Mycobacteriaceae</taxon>
        <taxon>Mycolicibacter</taxon>
    </lineage>
</organism>
<comment type="caution">
    <text evidence="2">The sequence shown here is derived from an EMBL/GenBank/DDBJ whole genome shotgun (WGS) entry which is preliminary data.</text>
</comment>
<feature type="compositionally biased region" description="Basic and acidic residues" evidence="1">
    <location>
        <begin position="45"/>
        <end position="55"/>
    </location>
</feature>
<evidence type="ECO:0000313" key="2">
    <source>
        <dbReference type="EMBL" id="GFG84075.1"/>
    </source>
</evidence>
<accession>A0A7I9Y5X3</accession>
<feature type="compositionally biased region" description="Basic and acidic residues" evidence="1">
    <location>
        <begin position="7"/>
        <end position="20"/>
    </location>
</feature>
<feature type="region of interest" description="Disordered" evidence="1">
    <location>
        <begin position="1"/>
        <end position="30"/>
    </location>
</feature>
<gene>
    <name evidence="2" type="ORF">MALGJ_07510</name>
</gene>
<dbReference type="Proteomes" id="UP000465305">
    <property type="component" value="Unassembled WGS sequence"/>
</dbReference>
<feature type="compositionally biased region" description="Low complexity" evidence="1">
    <location>
        <begin position="57"/>
        <end position="76"/>
    </location>
</feature>
<evidence type="ECO:0000313" key="3">
    <source>
        <dbReference type="Proteomes" id="UP000465305"/>
    </source>
</evidence>